<gene>
    <name evidence="1" type="ORF">METZ01_LOCUS19485</name>
</gene>
<protein>
    <submittedName>
        <fullName evidence="1">Uncharacterized protein</fullName>
    </submittedName>
</protein>
<name>A0A381PHX7_9ZZZZ</name>
<reference evidence="1" key="1">
    <citation type="submission" date="2018-05" db="EMBL/GenBank/DDBJ databases">
        <authorList>
            <person name="Lanie J.A."/>
            <person name="Ng W.-L."/>
            <person name="Kazmierczak K.M."/>
            <person name="Andrzejewski T.M."/>
            <person name="Davidsen T.M."/>
            <person name="Wayne K.J."/>
            <person name="Tettelin H."/>
            <person name="Glass J.I."/>
            <person name="Rusch D."/>
            <person name="Podicherti R."/>
            <person name="Tsui H.-C.T."/>
            <person name="Winkler M.E."/>
        </authorList>
    </citation>
    <scope>NUCLEOTIDE SEQUENCE</scope>
</reference>
<dbReference type="AlphaFoldDB" id="A0A381PHX7"/>
<accession>A0A381PHX7</accession>
<proteinExistence type="predicted"/>
<sequence length="43" mass="4938">MELLIVYSPLPHANSKNIGLLFLKILFQLPFNLSYINFPSSIM</sequence>
<dbReference type="EMBL" id="UINC01000989">
    <property type="protein sequence ID" value="SUZ66631.1"/>
    <property type="molecule type" value="Genomic_DNA"/>
</dbReference>
<organism evidence="1">
    <name type="scientific">marine metagenome</name>
    <dbReference type="NCBI Taxonomy" id="408172"/>
    <lineage>
        <taxon>unclassified sequences</taxon>
        <taxon>metagenomes</taxon>
        <taxon>ecological metagenomes</taxon>
    </lineage>
</organism>
<evidence type="ECO:0000313" key="1">
    <source>
        <dbReference type="EMBL" id="SUZ66631.1"/>
    </source>
</evidence>